<feature type="transmembrane region" description="Helical" evidence="2">
    <location>
        <begin position="172"/>
        <end position="192"/>
    </location>
</feature>
<dbReference type="PANTHER" id="PTHR34219:SF1">
    <property type="entry name" value="PEPSY DOMAIN-CONTAINING PROTEIN"/>
    <property type="match status" value="1"/>
</dbReference>
<dbReference type="InterPro" id="IPR005625">
    <property type="entry name" value="PepSY-ass_TM"/>
</dbReference>
<dbReference type="OrthoDB" id="9791166at2"/>
<feature type="region of interest" description="Disordered" evidence="1">
    <location>
        <begin position="1"/>
        <end position="28"/>
    </location>
</feature>
<keyword evidence="2" id="KW-1133">Transmembrane helix</keyword>
<proteinExistence type="predicted"/>
<evidence type="ECO:0000313" key="4">
    <source>
        <dbReference type="Proteomes" id="UP000198859"/>
    </source>
</evidence>
<name>A0A1H1SRZ8_9ACTN</name>
<dbReference type="AlphaFoldDB" id="A0A1H1SRZ8"/>
<evidence type="ECO:0000313" key="3">
    <source>
        <dbReference type="EMBL" id="SDS50754.1"/>
    </source>
</evidence>
<feature type="transmembrane region" description="Helical" evidence="2">
    <location>
        <begin position="42"/>
        <end position="64"/>
    </location>
</feature>
<keyword evidence="2" id="KW-0812">Transmembrane</keyword>
<keyword evidence="2" id="KW-0472">Membrane</keyword>
<feature type="transmembrane region" description="Helical" evidence="2">
    <location>
        <begin position="440"/>
        <end position="467"/>
    </location>
</feature>
<protein>
    <submittedName>
        <fullName evidence="3">Uncharacterized iron-regulated membrane protein</fullName>
    </submittedName>
</protein>
<keyword evidence="4" id="KW-1185">Reference proteome</keyword>
<dbReference type="PANTHER" id="PTHR34219">
    <property type="entry name" value="IRON-REGULATED INNER MEMBRANE PROTEIN-RELATED"/>
    <property type="match status" value="1"/>
</dbReference>
<organism evidence="3 4">
    <name type="scientific">Nocardioides scoriae</name>
    <dbReference type="NCBI Taxonomy" id="642780"/>
    <lineage>
        <taxon>Bacteria</taxon>
        <taxon>Bacillati</taxon>
        <taxon>Actinomycetota</taxon>
        <taxon>Actinomycetes</taxon>
        <taxon>Propionibacteriales</taxon>
        <taxon>Nocardioidaceae</taxon>
        <taxon>Nocardioides</taxon>
    </lineage>
</organism>
<dbReference type="RefSeq" id="WP_091729128.1">
    <property type="nucleotide sequence ID" value="NZ_LT629757.1"/>
</dbReference>
<accession>A0A1H1SRZ8</accession>
<evidence type="ECO:0000256" key="2">
    <source>
        <dbReference type="SAM" id="Phobius"/>
    </source>
</evidence>
<dbReference type="Proteomes" id="UP000198859">
    <property type="component" value="Chromosome I"/>
</dbReference>
<evidence type="ECO:0000256" key="1">
    <source>
        <dbReference type="SAM" id="MobiDB-lite"/>
    </source>
</evidence>
<feature type="transmembrane region" description="Helical" evidence="2">
    <location>
        <begin position="217"/>
        <end position="237"/>
    </location>
</feature>
<dbReference type="Pfam" id="PF03929">
    <property type="entry name" value="PepSY_TM"/>
    <property type="match status" value="1"/>
</dbReference>
<dbReference type="STRING" id="642780.SAMN04488570_2033"/>
<feature type="transmembrane region" description="Helical" evidence="2">
    <location>
        <begin position="394"/>
        <end position="419"/>
    </location>
</feature>
<reference evidence="4" key="1">
    <citation type="submission" date="2016-10" db="EMBL/GenBank/DDBJ databases">
        <authorList>
            <person name="Varghese N."/>
            <person name="Submissions S."/>
        </authorList>
    </citation>
    <scope>NUCLEOTIDE SEQUENCE [LARGE SCALE GENOMIC DNA]</scope>
    <source>
        <strain evidence="4">DSM 22127</strain>
    </source>
</reference>
<dbReference type="EMBL" id="LT629757">
    <property type="protein sequence ID" value="SDS50754.1"/>
    <property type="molecule type" value="Genomic_DNA"/>
</dbReference>
<gene>
    <name evidence="3" type="ORF">SAMN04488570_2033</name>
</gene>
<feature type="region of interest" description="Disordered" evidence="1">
    <location>
        <begin position="281"/>
        <end position="305"/>
    </location>
</feature>
<sequence length="485" mass="52146">MSVSTRPALPTPPGPHGPSRDRPPRPQRGGGGWFRAVWRWHFYASFVVLPVLLVLAVTGLVYLFRFQLEPALHPDLMRVEQPADRDVVQPYAGQLRAVERAHPDATVVSLAEPRDAGRSTVVSVTEADGSGREVFVDPWTAEVLGDLDPDTTVSGTAIRVHADLMAGRPGDLLVELGTCWAIVMTLSGYYLFVRGRRARRRGVASGRRGARLRSRHGAVGAVAGVGLLAMLVTGLPWTGVWGEQVQGLATRTGSSLWSTDHGAQSEPLSTLDESLPHSHAEVPWAQQRSEVPRSEPPSPGHADGSVAVANVDTAIEVAAAQGLRRPMTVALPGDESGTFSVIGYAFDAPSDERTVHVDQYGGTVRSSYGYDDYPALARVVSQGIGLHEGRSLGALSFVAAAAFCLAVLVLCVTGPLMWWRRRPSGRRTGAPRGRLPVRATPWLAVALVALGVFLPVFGVSLLLVLLLDRFVLRRVPALGRFFETT</sequence>